<organism evidence="4 5">
    <name type="scientific">Neoarthrinium moseri</name>
    <dbReference type="NCBI Taxonomy" id="1658444"/>
    <lineage>
        <taxon>Eukaryota</taxon>
        <taxon>Fungi</taxon>
        <taxon>Dikarya</taxon>
        <taxon>Ascomycota</taxon>
        <taxon>Pezizomycotina</taxon>
        <taxon>Sordariomycetes</taxon>
        <taxon>Xylariomycetidae</taxon>
        <taxon>Amphisphaeriales</taxon>
        <taxon>Apiosporaceae</taxon>
        <taxon>Neoarthrinium</taxon>
    </lineage>
</organism>
<keyword evidence="2" id="KW-0489">Methyltransferase</keyword>
<sequence>MPSAANYLGSAAYWTERVRSEGEGDEQGFDWLLPSDNTGFKSFISDAVKDAATRTAATPRVLHLGPGSSRLSLWMHDLVDDPRHVVHFDFAESAKELGERWERECWPEAAERRMRWMTGDLLELPSVLSISQRLESTERAEGGEVSSPILFDVLVDKGTLDAISCVEALAPQGDLVERIKTFAPDMPAKLIKEPIYSSLMVALNLATISRPGAAWVMLSYGGTRFDAFAARVRSETPRSLEELASRLWRLEVRRELEEDAKEITDENGVTSKTKAYHWLYLLRRTDVPF</sequence>
<accession>A0A9P9WXP4</accession>
<dbReference type="GO" id="GO:0032259">
    <property type="term" value="P:methylation"/>
    <property type="evidence" value="ECO:0007669"/>
    <property type="project" value="UniProtKB-KW"/>
</dbReference>
<protein>
    <submittedName>
        <fullName evidence="4">Uncharacterized protein</fullName>
    </submittedName>
</protein>
<dbReference type="Proteomes" id="UP000829685">
    <property type="component" value="Unassembled WGS sequence"/>
</dbReference>
<reference evidence="4" key="1">
    <citation type="submission" date="2021-03" db="EMBL/GenBank/DDBJ databases">
        <title>Revisited historic fungal species revealed as producer of novel bioactive compounds through whole genome sequencing and comparative genomics.</title>
        <authorList>
            <person name="Vignolle G.A."/>
            <person name="Hochenegger N."/>
            <person name="Mach R.L."/>
            <person name="Mach-Aigner A.R."/>
            <person name="Javad Rahimi M."/>
            <person name="Salim K.A."/>
            <person name="Chan C.M."/>
            <person name="Lim L.B.L."/>
            <person name="Cai F."/>
            <person name="Druzhinina I.S."/>
            <person name="U'Ren J.M."/>
            <person name="Derntl C."/>
        </authorList>
    </citation>
    <scope>NUCLEOTIDE SEQUENCE</scope>
    <source>
        <strain evidence="4">TUCIM 5799</strain>
    </source>
</reference>
<dbReference type="PANTHER" id="PTHR12176">
    <property type="entry name" value="SAM-DEPENDENT METHYLTRANSFERASE SUPERFAMILY PROTEIN"/>
    <property type="match status" value="1"/>
</dbReference>
<comment type="similarity">
    <text evidence="1">Belongs to the methyltransferase superfamily.</text>
</comment>
<dbReference type="EMBL" id="JAFIMR010000002">
    <property type="protein sequence ID" value="KAI1881135.1"/>
    <property type="molecule type" value="Genomic_DNA"/>
</dbReference>
<dbReference type="Gene3D" id="3.40.50.150">
    <property type="entry name" value="Vaccinia Virus protein VP39"/>
    <property type="match status" value="1"/>
</dbReference>
<evidence type="ECO:0000256" key="2">
    <source>
        <dbReference type="ARBA" id="ARBA00022603"/>
    </source>
</evidence>
<dbReference type="PANTHER" id="PTHR12176:SF84">
    <property type="entry name" value="METHYLTRANSFERASE DOMAIN-CONTAINING PROTEIN"/>
    <property type="match status" value="1"/>
</dbReference>
<gene>
    <name evidence="4" type="ORF">JX265_001375</name>
</gene>
<evidence type="ECO:0000256" key="3">
    <source>
        <dbReference type="ARBA" id="ARBA00022679"/>
    </source>
</evidence>
<proteinExistence type="inferred from homology"/>
<keyword evidence="5" id="KW-1185">Reference proteome</keyword>
<dbReference type="InterPro" id="IPR051419">
    <property type="entry name" value="Lys/N-term_MeTrsfase_sf"/>
</dbReference>
<evidence type="ECO:0000313" key="4">
    <source>
        <dbReference type="EMBL" id="KAI1881135.1"/>
    </source>
</evidence>
<name>A0A9P9WXP4_9PEZI</name>
<dbReference type="SUPFAM" id="SSF53335">
    <property type="entry name" value="S-adenosyl-L-methionine-dependent methyltransferases"/>
    <property type="match status" value="1"/>
</dbReference>
<dbReference type="AlphaFoldDB" id="A0A9P9WXP4"/>
<dbReference type="GO" id="GO:0008168">
    <property type="term" value="F:methyltransferase activity"/>
    <property type="evidence" value="ECO:0007669"/>
    <property type="project" value="UniProtKB-KW"/>
</dbReference>
<evidence type="ECO:0000313" key="5">
    <source>
        <dbReference type="Proteomes" id="UP000829685"/>
    </source>
</evidence>
<dbReference type="InterPro" id="IPR029063">
    <property type="entry name" value="SAM-dependent_MTases_sf"/>
</dbReference>
<evidence type="ECO:0000256" key="1">
    <source>
        <dbReference type="ARBA" id="ARBA00008361"/>
    </source>
</evidence>
<keyword evidence="3" id="KW-0808">Transferase</keyword>
<comment type="caution">
    <text evidence="4">The sequence shown here is derived from an EMBL/GenBank/DDBJ whole genome shotgun (WGS) entry which is preliminary data.</text>
</comment>